<proteinExistence type="predicted"/>
<feature type="region of interest" description="Disordered" evidence="2">
    <location>
        <begin position="597"/>
        <end position="619"/>
    </location>
</feature>
<dbReference type="CDD" id="cd22679">
    <property type="entry name" value="FHA_SLMAP"/>
    <property type="match status" value="1"/>
</dbReference>
<dbReference type="Pfam" id="PF00498">
    <property type="entry name" value="FHA"/>
    <property type="match status" value="1"/>
</dbReference>
<keyword evidence="5" id="KW-1185">Reference proteome</keyword>
<dbReference type="EMBL" id="CASHTH010003944">
    <property type="protein sequence ID" value="CAI8051543.1"/>
    <property type="molecule type" value="Genomic_DNA"/>
</dbReference>
<evidence type="ECO:0000259" key="3">
    <source>
        <dbReference type="PROSITE" id="PS50006"/>
    </source>
</evidence>
<accession>A0AA35TPQ3</accession>
<sequence>MSEKSNMSEDVPKIVLIPHERSHPFARRECIAREPLKVGRSVDKKRISTNNLIFDCRVLSRNHAVIRFEDGKFYIKDTKSSNGTFVNENRLSPSGEESGLVELKSRDILQFGVNVNVERRVTHGCIIATIKLYVNDVELPGMDPPIHEVLQIVQLALTREQELENKLASMQEVLNSARQLATESMISVVKEDELMSRLEMLENQLQVYSRNSTDDELKKQLTMSFEEKHKTEAALKESLRKILQEKLECMSKLSQTERDYDKAEQECQRYKTLYDVTKEELKEERQNLTTKNEALQAELDFTQNQLSGKKAQVEELREELLQVQLQLQTELHRRTGGGVEYNISQGESSSLTVEASEQYQVPPPETLPLREEAIGNVKMSQTSDATGQRAPSFISESDSDMDEDEAEKLAERVLHLEADLRRSEMTIQGLQQELAATKLAQTPTTDTQRYQLGGGARGQRSTPPPEVHRRSMEELAAIVTGTSVAKGQVEIVRGSLADSQHELFTLQDKLALETEKTQALQETITVLNGQLNLCYAELHSKQQEVIALRSDRVGRGGGGVAVVQELKMRVKSERDEGERLRTQNETLQEEVERLKTELRSEGRGTPTTPHFLRPGSPSGEDQKVRMLTVIALVSIGVALASWLA</sequence>
<dbReference type="PANTHER" id="PTHR15715">
    <property type="entry name" value="CENTROSOMAL PROTEIN OF 170 KDA"/>
    <property type="match status" value="1"/>
</dbReference>
<comment type="caution">
    <text evidence="4">The sequence shown here is derived from an EMBL/GenBank/DDBJ whole genome shotgun (WGS) entry which is preliminary data.</text>
</comment>
<dbReference type="PROSITE" id="PS50006">
    <property type="entry name" value="FHA_DOMAIN"/>
    <property type="match status" value="1"/>
</dbReference>
<feature type="coiled-coil region" evidence="1">
    <location>
        <begin position="246"/>
        <end position="333"/>
    </location>
</feature>
<evidence type="ECO:0000313" key="5">
    <source>
        <dbReference type="Proteomes" id="UP001174909"/>
    </source>
</evidence>
<gene>
    <name evidence="4" type="ORF">GBAR_LOCUS28215</name>
</gene>
<organism evidence="4 5">
    <name type="scientific">Geodia barretti</name>
    <name type="common">Barrett's horny sponge</name>
    <dbReference type="NCBI Taxonomy" id="519541"/>
    <lineage>
        <taxon>Eukaryota</taxon>
        <taxon>Metazoa</taxon>
        <taxon>Porifera</taxon>
        <taxon>Demospongiae</taxon>
        <taxon>Heteroscleromorpha</taxon>
        <taxon>Tetractinellida</taxon>
        <taxon>Astrophorina</taxon>
        <taxon>Geodiidae</taxon>
        <taxon>Geodia</taxon>
    </lineage>
</organism>
<dbReference type="SMART" id="SM00240">
    <property type="entry name" value="FHA"/>
    <property type="match status" value="1"/>
</dbReference>
<dbReference type="InterPro" id="IPR051176">
    <property type="entry name" value="Cent_Immune-Sig_Mod"/>
</dbReference>
<dbReference type="InterPro" id="IPR008984">
    <property type="entry name" value="SMAD_FHA_dom_sf"/>
</dbReference>
<feature type="region of interest" description="Disordered" evidence="2">
    <location>
        <begin position="438"/>
        <end position="468"/>
    </location>
</feature>
<feature type="coiled-coil region" evidence="1">
    <location>
        <begin position="153"/>
        <end position="211"/>
    </location>
</feature>
<evidence type="ECO:0000256" key="2">
    <source>
        <dbReference type="SAM" id="MobiDB-lite"/>
    </source>
</evidence>
<dbReference type="InterPro" id="IPR000253">
    <property type="entry name" value="FHA_dom"/>
</dbReference>
<keyword evidence="1" id="KW-0175">Coiled coil</keyword>
<feature type="compositionally biased region" description="Polar residues" evidence="2">
    <location>
        <begin position="439"/>
        <end position="450"/>
    </location>
</feature>
<name>A0AA35TPQ3_GEOBA</name>
<feature type="region of interest" description="Disordered" evidence="2">
    <location>
        <begin position="380"/>
        <end position="401"/>
    </location>
</feature>
<dbReference type="Gene3D" id="2.60.200.20">
    <property type="match status" value="1"/>
</dbReference>
<dbReference type="PANTHER" id="PTHR15715:SF37">
    <property type="entry name" value="LD47843P"/>
    <property type="match status" value="1"/>
</dbReference>
<dbReference type="AlphaFoldDB" id="A0AA35TPQ3"/>
<reference evidence="4" key="1">
    <citation type="submission" date="2023-03" db="EMBL/GenBank/DDBJ databases">
        <authorList>
            <person name="Steffen K."/>
            <person name="Cardenas P."/>
        </authorList>
    </citation>
    <scope>NUCLEOTIDE SEQUENCE</scope>
</reference>
<dbReference type="Proteomes" id="UP001174909">
    <property type="component" value="Unassembled WGS sequence"/>
</dbReference>
<dbReference type="SUPFAM" id="SSF49879">
    <property type="entry name" value="SMAD/FHA domain"/>
    <property type="match status" value="1"/>
</dbReference>
<protein>
    <submittedName>
        <fullName evidence="4">Sarcolemmal membrane-associated protein</fullName>
    </submittedName>
</protein>
<feature type="domain" description="FHA" evidence="3">
    <location>
        <begin position="36"/>
        <end position="91"/>
    </location>
</feature>
<evidence type="ECO:0000256" key="1">
    <source>
        <dbReference type="SAM" id="Coils"/>
    </source>
</evidence>
<evidence type="ECO:0000313" key="4">
    <source>
        <dbReference type="EMBL" id="CAI8051543.1"/>
    </source>
</evidence>